<dbReference type="SUPFAM" id="SSF52768">
    <property type="entry name" value="Arginase/deacetylase"/>
    <property type="match status" value="1"/>
</dbReference>
<dbReference type="RefSeq" id="WP_011341817.1">
    <property type="nucleotide sequence ID" value="NC_007498.2"/>
</dbReference>
<reference evidence="5" key="1">
    <citation type="submission" date="2005-10" db="EMBL/GenBank/DDBJ databases">
        <title>Complete sequence of Pelobacter carbinolicus DSM 2380.</title>
        <authorList>
            <person name="Copeland A."/>
            <person name="Lucas S."/>
            <person name="Lapidus A."/>
            <person name="Barry K."/>
            <person name="Detter J.C."/>
            <person name="Glavina T."/>
            <person name="Hammon N."/>
            <person name="Israni S."/>
            <person name="Pitluck S."/>
            <person name="Chertkov O."/>
            <person name="Schmutz J."/>
            <person name="Larimer F."/>
            <person name="Land M."/>
            <person name="Kyrpides N."/>
            <person name="Ivanova N."/>
            <person name="Richardson P."/>
        </authorList>
    </citation>
    <scope>NUCLEOTIDE SEQUENCE [LARGE SCALE GENOMIC DNA]</scope>
    <source>
        <strain evidence="5">DSM 2380 / NBRC 103641 / GraBd1</strain>
    </source>
</reference>
<dbReference type="CDD" id="cd09993">
    <property type="entry name" value="HDAC_classIV"/>
    <property type="match status" value="1"/>
</dbReference>
<protein>
    <submittedName>
        <fullName evidence="4">Histone deacetylase family protein</fullName>
    </submittedName>
</protein>
<gene>
    <name evidence="4" type="ordered locus">Pcar_2066</name>
</gene>
<keyword evidence="2" id="KW-0378">Hydrolase</keyword>
<dbReference type="InterPro" id="IPR023696">
    <property type="entry name" value="Ureohydrolase_dom_sf"/>
</dbReference>
<dbReference type="Proteomes" id="UP000002534">
    <property type="component" value="Chromosome"/>
</dbReference>
<accession>Q3A2V1</accession>
<dbReference type="GO" id="GO:0004407">
    <property type="term" value="F:histone deacetylase activity"/>
    <property type="evidence" value="ECO:0007669"/>
    <property type="project" value="InterPro"/>
</dbReference>
<dbReference type="STRING" id="338963.Pcar_2066"/>
<dbReference type="Pfam" id="PF00850">
    <property type="entry name" value="Hist_deacetyl"/>
    <property type="match status" value="1"/>
</dbReference>
<evidence type="ECO:0000313" key="4">
    <source>
        <dbReference type="EMBL" id="ABA89306.1"/>
    </source>
</evidence>
<dbReference type="KEGG" id="pca:Pcar_2066"/>
<dbReference type="AlphaFoldDB" id="Q3A2V1"/>
<dbReference type="EMBL" id="CP000142">
    <property type="protein sequence ID" value="ABA89306.1"/>
    <property type="molecule type" value="Genomic_DNA"/>
</dbReference>
<dbReference type="PRINTS" id="PR01270">
    <property type="entry name" value="HDASUPER"/>
</dbReference>
<name>Q3A2V1_SYNC1</name>
<dbReference type="PANTHER" id="PTHR10625">
    <property type="entry name" value="HISTONE DEACETYLASE HDAC1-RELATED"/>
    <property type="match status" value="1"/>
</dbReference>
<dbReference type="InterPro" id="IPR023801">
    <property type="entry name" value="His_deacetylse_dom"/>
</dbReference>
<dbReference type="HOGENOM" id="CLU_007727_1_0_7"/>
<keyword evidence="5" id="KW-1185">Reference proteome</keyword>
<evidence type="ECO:0000256" key="1">
    <source>
        <dbReference type="ARBA" id="ARBA00005947"/>
    </source>
</evidence>
<dbReference type="InterPro" id="IPR037138">
    <property type="entry name" value="His_deacetylse_dom_sf"/>
</dbReference>
<dbReference type="Gene3D" id="3.40.800.20">
    <property type="entry name" value="Histone deacetylase domain"/>
    <property type="match status" value="1"/>
</dbReference>
<dbReference type="InterPro" id="IPR000286">
    <property type="entry name" value="HDACs"/>
</dbReference>
<dbReference type="PANTHER" id="PTHR10625:SF19">
    <property type="entry name" value="HISTONE DEACETYLASE 12"/>
    <property type="match status" value="1"/>
</dbReference>
<dbReference type="OrthoDB" id="9808367at2"/>
<evidence type="ECO:0000259" key="3">
    <source>
        <dbReference type="Pfam" id="PF00850"/>
    </source>
</evidence>
<sequence length="299" mass="32775">MKIYYFDQHTFFLPEKHRFPASKYSMLRQRVLTANVVPPENMRTPEPVSDADLHRAHTGDYLHRFEHGLLTKAEIRLIGLPWSPELVQRVKYTAGATVAVCRHALDDGVGLSLGGGTHHACSDHGQGYCLYNDVVVAARALQAEGSVRRVLVIDCDVHQGNGTAETTTGDSSIFTFSIHGEKNFPYCKIPGDLDVGLPDGTGDEAYLRALDEALDIALSRSRPDLAIYLAGVDVHENDRLGRLALTRSGIGRRDESVLSKCRESTIPVGVVMAGGYSRDLSKMVEIQLQTVQIAASFSL</sequence>
<proteinExistence type="inferred from homology"/>
<dbReference type="eggNOG" id="COG0123">
    <property type="taxonomic scope" value="Bacteria"/>
</dbReference>
<evidence type="ECO:0000313" key="5">
    <source>
        <dbReference type="Proteomes" id="UP000002534"/>
    </source>
</evidence>
<reference evidence="4 5" key="2">
    <citation type="journal article" date="2012" name="BMC Genomics">
        <title>The genome of Pelobacter carbinolicus reveals surprising metabolic capabilities and physiological features.</title>
        <authorList>
            <person name="Aklujkar M."/>
            <person name="Haveman S.A."/>
            <person name="Didonato R.Jr."/>
            <person name="Chertkov O."/>
            <person name="Han C.S."/>
            <person name="Land M.L."/>
            <person name="Brown P."/>
            <person name="Lovley D.R."/>
        </authorList>
    </citation>
    <scope>NUCLEOTIDE SEQUENCE [LARGE SCALE GENOMIC DNA]</scope>
    <source>
        <strain evidence="5">DSM 2380 / NBRC 103641 / GraBd1</strain>
    </source>
</reference>
<feature type="domain" description="Histone deacetylase" evidence="3">
    <location>
        <begin position="17"/>
        <end position="281"/>
    </location>
</feature>
<comment type="similarity">
    <text evidence="1">Belongs to the histone deacetylase family.</text>
</comment>
<dbReference type="GO" id="GO:0040029">
    <property type="term" value="P:epigenetic regulation of gene expression"/>
    <property type="evidence" value="ECO:0007669"/>
    <property type="project" value="TreeGrafter"/>
</dbReference>
<dbReference type="InterPro" id="IPR044150">
    <property type="entry name" value="HDAC_classIV"/>
</dbReference>
<organism evidence="4 5">
    <name type="scientific">Syntrophotalea carbinolica (strain DSM 2380 / NBRC 103641 / GraBd1)</name>
    <name type="common">Pelobacter carbinolicus</name>
    <dbReference type="NCBI Taxonomy" id="338963"/>
    <lineage>
        <taxon>Bacteria</taxon>
        <taxon>Pseudomonadati</taxon>
        <taxon>Thermodesulfobacteriota</taxon>
        <taxon>Desulfuromonadia</taxon>
        <taxon>Desulfuromonadales</taxon>
        <taxon>Syntrophotaleaceae</taxon>
        <taxon>Syntrophotalea</taxon>
    </lineage>
</organism>
<dbReference type="GO" id="GO:0016787">
    <property type="term" value="F:hydrolase activity"/>
    <property type="evidence" value="ECO:0007669"/>
    <property type="project" value="UniProtKB-KW"/>
</dbReference>
<evidence type="ECO:0000256" key="2">
    <source>
        <dbReference type="ARBA" id="ARBA00022801"/>
    </source>
</evidence>